<dbReference type="EMBL" id="AP023355">
    <property type="protein sequence ID" value="BCJ38697.1"/>
    <property type="molecule type" value="Genomic_DNA"/>
</dbReference>
<reference evidence="2 3" key="1">
    <citation type="submission" date="2020-08" db="EMBL/GenBank/DDBJ databases">
        <title>Whole genome shotgun sequence of Actinocatenispora thailandica NBRC 105041.</title>
        <authorList>
            <person name="Komaki H."/>
            <person name="Tamura T."/>
        </authorList>
    </citation>
    <scope>NUCLEOTIDE SEQUENCE [LARGE SCALE GENOMIC DNA]</scope>
    <source>
        <strain evidence="2 3">NBRC 105041</strain>
    </source>
</reference>
<dbReference type="PANTHER" id="PTHR42879:SF6">
    <property type="entry name" value="NADPH-DEPENDENT REDUCTASE BACG"/>
    <property type="match status" value="1"/>
</dbReference>
<dbReference type="InterPro" id="IPR002347">
    <property type="entry name" value="SDR_fam"/>
</dbReference>
<dbReference type="PANTHER" id="PTHR42879">
    <property type="entry name" value="3-OXOACYL-(ACYL-CARRIER-PROTEIN) REDUCTASE"/>
    <property type="match status" value="1"/>
</dbReference>
<evidence type="ECO:0000256" key="1">
    <source>
        <dbReference type="ARBA" id="ARBA00006484"/>
    </source>
</evidence>
<protein>
    <submittedName>
        <fullName evidence="2">Oxidoreductase</fullName>
    </submittedName>
</protein>
<dbReference type="Gene3D" id="3.40.50.720">
    <property type="entry name" value="NAD(P)-binding Rossmann-like Domain"/>
    <property type="match status" value="1"/>
</dbReference>
<dbReference type="KEGG" id="atl:Athai_62000"/>
<evidence type="ECO:0000313" key="2">
    <source>
        <dbReference type="EMBL" id="BCJ38697.1"/>
    </source>
</evidence>
<name>A0A7R7DVM1_9ACTN</name>
<comment type="similarity">
    <text evidence="1">Belongs to the short-chain dehydrogenases/reductases (SDR) family.</text>
</comment>
<dbReference type="PRINTS" id="PR00081">
    <property type="entry name" value="GDHRDH"/>
</dbReference>
<dbReference type="RefSeq" id="WP_203964689.1">
    <property type="nucleotide sequence ID" value="NZ_AP023355.1"/>
</dbReference>
<evidence type="ECO:0000313" key="3">
    <source>
        <dbReference type="Proteomes" id="UP000611640"/>
    </source>
</evidence>
<dbReference type="SUPFAM" id="SSF51735">
    <property type="entry name" value="NAD(P)-binding Rossmann-fold domains"/>
    <property type="match status" value="1"/>
</dbReference>
<organism evidence="2 3">
    <name type="scientific">Actinocatenispora thailandica</name>
    <dbReference type="NCBI Taxonomy" id="227318"/>
    <lineage>
        <taxon>Bacteria</taxon>
        <taxon>Bacillati</taxon>
        <taxon>Actinomycetota</taxon>
        <taxon>Actinomycetes</taxon>
        <taxon>Micromonosporales</taxon>
        <taxon>Micromonosporaceae</taxon>
        <taxon>Actinocatenispora</taxon>
    </lineage>
</organism>
<dbReference type="Proteomes" id="UP000611640">
    <property type="component" value="Chromosome"/>
</dbReference>
<accession>A0A7R7DVM1</accession>
<gene>
    <name evidence="2" type="ORF">Athai_62000</name>
</gene>
<dbReference type="AlphaFoldDB" id="A0A7R7DVM1"/>
<dbReference type="Pfam" id="PF00106">
    <property type="entry name" value="adh_short"/>
    <property type="match status" value="1"/>
</dbReference>
<dbReference type="InterPro" id="IPR036291">
    <property type="entry name" value="NAD(P)-bd_dom_sf"/>
</dbReference>
<proteinExistence type="inferred from homology"/>
<dbReference type="InterPro" id="IPR050259">
    <property type="entry name" value="SDR"/>
</dbReference>
<keyword evidence="3" id="KW-1185">Reference proteome</keyword>
<sequence length="273" mass="27706">MDLGIAGRVALVSGATSGLGRAVATALAAEGARVAICGRDEARLAAAAEQVNDAAAAYRARSGGAARPAAGAGRPVRDPVRADRVDLRDHDAVRRWVDTVATDLGGPDIVVSNAGGPPAGPVTAFDLAAYRDAVELCLLAHIGFVQATLPRLRAAGWGRILLVASETVRRPRPQYGLSNTVRPGLVGYAKSLVPEIGPDGVTINVLAPGYHRTPALTRQFDDPAASLARIAAGVPVGRVGDPADFGATAAFLAGNQAAFITGSTILVDGGASL</sequence>
<dbReference type="Pfam" id="PF13561">
    <property type="entry name" value="adh_short_C2"/>
    <property type="match status" value="1"/>
</dbReference>